<keyword evidence="5" id="KW-0808">Transferase</keyword>
<keyword evidence="4" id="KW-0597">Phosphoprotein</keyword>
<dbReference type="InterPro" id="IPR051351">
    <property type="entry name" value="Ascorbate-PTS_EIIA_comp"/>
</dbReference>
<dbReference type="AlphaFoldDB" id="A0A318KBB8"/>
<accession>A0A318KBB8</accession>
<evidence type="ECO:0000256" key="4">
    <source>
        <dbReference type="ARBA" id="ARBA00022553"/>
    </source>
</evidence>
<dbReference type="InterPro" id="IPR002178">
    <property type="entry name" value="PTS_EIIA_type-2_dom"/>
</dbReference>
<dbReference type="PROSITE" id="PS51094">
    <property type="entry name" value="PTS_EIIA_TYPE_2"/>
    <property type="match status" value="1"/>
</dbReference>
<sequence>MLREFVETGRYSFREKFDSWEEAIAASCEPIIKEGVIEPVYVEAVINCVKKYGPYIIIAPNIAMPHSTEGAEGVNETAICFMKVEEPVHFDPEDPEKDARLFFVLASADHEKHLENMMRLSEMLMNEELVEELLEAKSKEDLLA</sequence>
<evidence type="ECO:0000256" key="2">
    <source>
        <dbReference type="ARBA" id="ARBA00022448"/>
    </source>
</evidence>
<evidence type="ECO:0000256" key="8">
    <source>
        <dbReference type="ARBA" id="ARBA00037387"/>
    </source>
</evidence>
<proteinExistence type="predicted"/>
<keyword evidence="3" id="KW-0963">Cytoplasm</keyword>
<evidence type="ECO:0000259" key="11">
    <source>
        <dbReference type="PROSITE" id="PS51094"/>
    </source>
</evidence>
<evidence type="ECO:0000256" key="3">
    <source>
        <dbReference type="ARBA" id="ARBA00022490"/>
    </source>
</evidence>
<protein>
    <recommendedName>
        <fullName evidence="9">Ascorbate-specific PTS system EIIA component</fullName>
    </recommendedName>
    <alternativeName>
        <fullName evidence="10">Ascorbate-specific phosphotransferase enzyme IIA component</fullName>
    </alternativeName>
</protein>
<dbReference type="PANTHER" id="PTHR36203">
    <property type="entry name" value="ASCORBATE-SPECIFIC PTS SYSTEM EIIA COMPONENT"/>
    <property type="match status" value="1"/>
</dbReference>
<keyword evidence="7" id="KW-0418">Kinase</keyword>
<dbReference type="GO" id="GO:0005737">
    <property type="term" value="C:cytoplasm"/>
    <property type="evidence" value="ECO:0007669"/>
    <property type="project" value="UniProtKB-SubCell"/>
</dbReference>
<dbReference type="GO" id="GO:0016301">
    <property type="term" value="F:kinase activity"/>
    <property type="evidence" value="ECO:0007669"/>
    <property type="project" value="UniProtKB-KW"/>
</dbReference>
<dbReference type="STRING" id="1034346.GCA_000313565_02176"/>
<evidence type="ECO:0000313" key="13">
    <source>
        <dbReference type="Proteomes" id="UP000247612"/>
    </source>
</evidence>
<name>A0A318KBB8_9FIRM</name>
<dbReference type="PANTHER" id="PTHR36203:SF1">
    <property type="entry name" value="ASCORBATE-SPECIFIC PTS SYSTEM EIIA COMPONENT"/>
    <property type="match status" value="1"/>
</dbReference>
<comment type="subcellular location">
    <subcellularLocation>
        <location evidence="1">Cytoplasm</location>
    </subcellularLocation>
</comment>
<dbReference type="EMBL" id="QJKH01000047">
    <property type="protein sequence ID" value="PXX73159.1"/>
    <property type="molecule type" value="Genomic_DNA"/>
</dbReference>
<dbReference type="InterPro" id="IPR016152">
    <property type="entry name" value="PTrfase/Anion_transptr"/>
</dbReference>
<evidence type="ECO:0000313" key="12">
    <source>
        <dbReference type="EMBL" id="PXX73159.1"/>
    </source>
</evidence>
<dbReference type="Proteomes" id="UP000247612">
    <property type="component" value="Unassembled WGS sequence"/>
</dbReference>
<comment type="caution">
    <text evidence="12">The sequence shown here is derived from an EMBL/GenBank/DDBJ whole genome shotgun (WGS) entry which is preliminary data.</text>
</comment>
<keyword evidence="6" id="KW-0598">Phosphotransferase system</keyword>
<feature type="domain" description="PTS EIIA type-2" evidence="11">
    <location>
        <begin position="4"/>
        <end position="144"/>
    </location>
</feature>
<comment type="function">
    <text evidence="8">The phosphoenolpyruvate-dependent sugar phosphotransferase system (sugar PTS), a major carbohydrate active transport system, catalyzes the phosphorylation of incoming sugar substrates concomitantly with their translocation across the cell membrane. The enzyme II UlaABC PTS system is involved in ascorbate transport.</text>
</comment>
<reference evidence="12 13" key="1">
    <citation type="submission" date="2018-05" db="EMBL/GenBank/DDBJ databases">
        <title>Genomic Encyclopedia of Type Strains, Phase IV (KMG-IV): sequencing the most valuable type-strain genomes for metagenomic binning, comparative biology and taxonomic classification.</title>
        <authorList>
            <person name="Goeker M."/>
        </authorList>
    </citation>
    <scope>NUCLEOTIDE SEQUENCE [LARGE SCALE GENOMIC DNA]</scope>
    <source>
        <strain evidence="12 13">JC118</strain>
    </source>
</reference>
<gene>
    <name evidence="12" type="ORF">DES51_1471</name>
</gene>
<evidence type="ECO:0000256" key="1">
    <source>
        <dbReference type="ARBA" id="ARBA00004496"/>
    </source>
</evidence>
<keyword evidence="13" id="KW-1185">Reference proteome</keyword>
<evidence type="ECO:0000256" key="10">
    <source>
        <dbReference type="ARBA" id="ARBA00042072"/>
    </source>
</evidence>
<keyword evidence="2" id="KW-0813">Transport</keyword>
<evidence type="ECO:0000256" key="5">
    <source>
        <dbReference type="ARBA" id="ARBA00022679"/>
    </source>
</evidence>
<dbReference type="RefSeq" id="WP_110370676.1">
    <property type="nucleotide sequence ID" value="NZ_QJKH01000047.1"/>
</dbReference>
<dbReference type="CDD" id="cd00211">
    <property type="entry name" value="PTS_IIA_fru"/>
    <property type="match status" value="1"/>
</dbReference>
<dbReference type="Gene3D" id="3.40.930.10">
    <property type="entry name" value="Mannitol-specific EII, Chain A"/>
    <property type="match status" value="1"/>
</dbReference>
<dbReference type="GO" id="GO:0009401">
    <property type="term" value="P:phosphoenolpyruvate-dependent sugar phosphotransferase system"/>
    <property type="evidence" value="ECO:0007669"/>
    <property type="project" value="UniProtKB-KW"/>
</dbReference>
<evidence type="ECO:0000256" key="9">
    <source>
        <dbReference type="ARBA" id="ARBA00041175"/>
    </source>
</evidence>
<organism evidence="12 13">
    <name type="scientific">Dielma fastidiosa</name>
    <dbReference type="NCBI Taxonomy" id="1034346"/>
    <lineage>
        <taxon>Bacteria</taxon>
        <taxon>Bacillati</taxon>
        <taxon>Bacillota</taxon>
        <taxon>Erysipelotrichia</taxon>
        <taxon>Erysipelotrichales</taxon>
        <taxon>Erysipelotrichaceae</taxon>
        <taxon>Dielma</taxon>
    </lineage>
</organism>
<dbReference type="Pfam" id="PF00359">
    <property type="entry name" value="PTS_EIIA_2"/>
    <property type="match status" value="1"/>
</dbReference>
<dbReference type="SUPFAM" id="SSF55804">
    <property type="entry name" value="Phoshotransferase/anion transport protein"/>
    <property type="match status" value="1"/>
</dbReference>
<evidence type="ECO:0000256" key="7">
    <source>
        <dbReference type="ARBA" id="ARBA00022777"/>
    </source>
</evidence>
<feature type="non-terminal residue" evidence="12">
    <location>
        <position position="144"/>
    </location>
</feature>
<evidence type="ECO:0000256" key="6">
    <source>
        <dbReference type="ARBA" id="ARBA00022683"/>
    </source>
</evidence>